<reference evidence="2 3" key="1">
    <citation type="journal article" date="2011" name="Proc. Natl. Acad. Sci. U.S.A.">
        <title>Comparative genomics of xylose-fermenting fungi for enhanced biofuel production.</title>
        <authorList>
            <person name="Wohlbach D.J."/>
            <person name="Kuo A."/>
            <person name="Sato T.K."/>
            <person name="Potts K.M."/>
            <person name="Salamov A.A."/>
            <person name="LaButti K.M."/>
            <person name="Sun H."/>
            <person name="Clum A."/>
            <person name="Pangilinan J.L."/>
            <person name="Lindquist E.A."/>
            <person name="Lucas S."/>
            <person name="Lapidus A."/>
            <person name="Jin M."/>
            <person name="Gunawan C."/>
            <person name="Balan V."/>
            <person name="Dale B.E."/>
            <person name="Jeffries T.W."/>
            <person name="Zinkel R."/>
            <person name="Barry K.W."/>
            <person name="Grigoriev I.V."/>
            <person name="Gasch A.P."/>
        </authorList>
    </citation>
    <scope>NUCLEOTIDE SEQUENCE [LARGE SCALE GENOMIC DNA]</scope>
    <source>
        <strain evidence="3">NRRL Y-27907 / 11-Y1</strain>
    </source>
</reference>
<dbReference type="SUPFAM" id="SSF52047">
    <property type="entry name" value="RNI-like"/>
    <property type="match status" value="1"/>
</dbReference>
<accession>G3AJQ9</accession>
<dbReference type="EMBL" id="GL996500">
    <property type="protein sequence ID" value="EGW33960.1"/>
    <property type="molecule type" value="Genomic_DNA"/>
</dbReference>
<name>G3AJQ9_SPAPN</name>
<evidence type="ECO:0000313" key="2">
    <source>
        <dbReference type="EMBL" id="EGW33960.1"/>
    </source>
</evidence>
<keyword evidence="3" id="KW-1185">Reference proteome</keyword>
<dbReference type="InterPro" id="IPR032675">
    <property type="entry name" value="LRR_dom_sf"/>
</dbReference>
<dbReference type="InParanoid" id="G3AJQ9"/>
<proteinExistence type="predicted"/>
<gene>
    <name evidence="2" type="ORF">SPAPADRAFT_134589</name>
</gene>
<dbReference type="Gene3D" id="3.80.10.10">
    <property type="entry name" value="Ribonuclease Inhibitor"/>
    <property type="match status" value="1"/>
</dbReference>
<dbReference type="AlphaFoldDB" id="G3AJQ9"/>
<evidence type="ECO:0000313" key="3">
    <source>
        <dbReference type="Proteomes" id="UP000000709"/>
    </source>
</evidence>
<dbReference type="HOGENOM" id="CLU_015160_1_0_1"/>
<dbReference type="RefSeq" id="XP_007373544.1">
    <property type="nucleotide sequence ID" value="XM_007373482.1"/>
</dbReference>
<dbReference type="GeneID" id="18869834"/>
<dbReference type="OrthoDB" id="9994419at2759"/>
<dbReference type="FunCoup" id="G3AJQ9">
    <property type="interactions" value="84"/>
</dbReference>
<evidence type="ECO:0000256" key="1">
    <source>
        <dbReference type="SAM" id="MobiDB-lite"/>
    </source>
</evidence>
<sequence>MISQSPNHLSLIPVTSPIDNPHQYPSTFFLSPITSNESQFVEQTLHTGKVDDVNMEIDHYPEKGTYAEDFSMEPTPPLEEPVSIPHTPSEDSLVHKGSLTVTPSATPASNASPLLSLPLEILYRIIEYVYVDNDISSINSNLEKFANTIPLLSKKFHHLSLCFLYKYTIFNRPHSFDKFLHNLMTNPTIGKYVEFMDFQQFTSIGLGRTGRMNQEIQMVTSRTIAQALQMTPNLREFLASENIQDDMDVIVLDHLFNKLNRIKALDFCGASSEAFATAFETLTIERDFTSITKISFHDCSNLSSGVFHRLLPRLINLQRLDLNHTSITSSILLEIPKTAKLTHLSLARCSQLTTKDLINFLVSHPAVCRGTLKWLNLQIDSNVISPLSDIYLHYTLKHLNAPQLVYLNLGGMPVNFKTLIILKNKFPQLTSLNISHAQVKPEDLNEYMKDNHNIMYLDITGIKTLTRFNLPSFLKRSFTANLVAIEFDYRILYELTQGEHTKVTAPQTSFVVETAPPQIWKFFDNEGRRAWIYKLSPTDSEYKSIMAGSRRTSVQQSNLVYYDLETGNKIVSFVRKPGFLKYAARKVNCSIGYFNLTGYRNKNKLEDCWPVEFSQRGIYNYYSLNVK</sequence>
<dbReference type="Proteomes" id="UP000000709">
    <property type="component" value="Unassembled WGS sequence"/>
</dbReference>
<dbReference type="STRING" id="619300.G3AJQ9"/>
<dbReference type="eggNOG" id="ENOG502R9EV">
    <property type="taxonomic scope" value="Eukaryota"/>
</dbReference>
<dbReference type="OMA" id="ERGMYRY"/>
<protein>
    <submittedName>
        <fullName evidence="2">Uncharacterized protein</fullName>
    </submittedName>
</protein>
<dbReference type="KEGG" id="spaa:SPAPADRAFT_134589"/>
<feature type="region of interest" description="Disordered" evidence="1">
    <location>
        <begin position="68"/>
        <end position="90"/>
    </location>
</feature>
<organism evidence="3">
    <name type="scientific">Spathaspora passalidarum (strain NRRL Y-27907 / 11-Y1)</name>
    <dbReference type="NCBI Taxonomy" id="619300"/>
    <lineage>
        <taxon>Eukaryota</taxon>
        <taxon>Fungi</taxon>
        <taxon>Dikarya</taxon>
        <taxon>Ascomycota</taxon>
        <taxon>Saccharomycotina</taxon>
        <taxon>Pichiomycetes</taxon>
        <taxon>Debaryomycetaceae</taxon>
        <taxon>Spathaspora</taxon>
    </lineage>
</organism>